<dbReference type="SUPFAM" id="SSF52218">
    <property type="entry name" value="Flavoproteins"/>
    <property type="match status" value="1"/>
</dbReference>
<evidence type="ECO:0000313" key="5">
    <source>
        <dbReference type="EMBL" id="SUP22209.1"/>
    </source>
</evidence>
<dbReference type="Gene3D" id="3.40.50.360">
    <property type="match status" value="1"/>
</dbReference>
<reference evidence="5 7" key="3">
    <citation type="submission" date="2018-06" db="EMBL/GenBank/DDBJ databases">
        <authorList>
            <consortium name="Pathogen Informatics"/>
            <person name="Doyle S."/>
        </authorList>
    </citation>
    <scope>NUCLEOTIDE SEQUENCE [LARGE SCALE GENOMIC DNA]</scope>
    <source>
        <strain evidence="5 7">NCTC11327</strain>
    </source>
</reference>
<proteinExistence type="predicted"/>
<keyword evidence="2" id="KW-0285">Flavoprotein</keyword>
<dbReference type="RefSeq" id="WP_061057194.1">
    <property type="nucleotide sequence ID" value="NZ_AP028128.1"/>
</dbReference>
<evidence type="ECO:0000259" key="3">
    <source>
        <dbReference type="Pfam" id="PF03358"/>
    </source>
</evidence>
<dbReference type="PANTHER" id="PTHR30543:SF21">
    <property type="entry name" value="NAD(P)H-DEPENDENT FMN REDUCTASE LOT6"/>
    <property type="match status" value="1"/>
</dbReference>
<dbReference type="GeneID" id="29385155"/>
<dbReference type="EMBL" id="UHIP01000001">
    <property type="protein sequence ID" value="SUP22209.1"/>
    <property type="molecule type" value="Genomic_DNA"/>
</dbReference>
<dbReference type="EMBL" id="CP014035">
    <property type="protein sequence ID" value="AMF96113.1"/>
    <property type="molecule type" value="Genomic_DNA"/>
</dbReference>
<evidence type="ECO:0000313" key="6">
    <source>
        <dbReference type="Proteomes" id="UP000057088"/>
    </source>
</evidence>
<name>A0AAX2LLN8_VIBFL</name>
<sequence>MKKANVVCISGSLRSHSNSQAILNSVIELLPANTSAWQLSIGDYPLYNVDEEQALVPHSVQNDRDRISASDAVIIVTAEYNHGIPGALKNALDWYSRPVHQSCMKDKPVFFITQSSGALGGVRAQHHLRENLASMLCILPPLAEIAVTHVETKISNSRLVDSASLSFISHQLNEFLLITQQVMHV</sequence>
<accession>A0AAX2LLN8</accession>
<dbReference type="PANTHER" id="PTHR30543">
    <property type="entry name" value="CHROMATE REDUCTASE"/>
    <property type="match status" value="1"/>
</dbReference>
<dbReference type="EC" id="1.7.-.-" evidence="5"/>
<dbReference type="GO" id="GO:0005829">
    <property type="term" value="C:cytosol"/>
    <property type="evidence" value="ECO:0007669"/>
    <property type="project" value="TreeGrafter"/>
</dbReference>
<keyword evidence="5" id="KW-0560">Oxidoreductase</keyword>
<dbReference type="Proteomes" id="UP000254626">
    <property type="component" value="Unassembled WGS sequence"/>
</dbReference>
<evidence type="ECO:0000313" key="4">
    <source>
        <dbReference type="EMBL" id="AMF96113.1"/>
    </source>
</evidence>
<gene>
    <name evidence="5" type="primary">azr_2</name>
    <name evidence="4" type="ORF">AL536_11190</name>
    <name evidence="5" type="ORF">NCTC11327_00969</name>
</gene>
<reference evidence="6" key="1">
    <citation type="submission" date="2015-12" db="EMBL/GenBank/DDBJ databases">
        <title>FDA dAtabase for Regulatory Grade micrObial Sequences (FDA-ARGOS): Supporting development and validation of Infectious Disease Dx tests.</title>
        <authorList>
            <person name="Hoffmann M."/>
            <person name="Allard M."/>
            <person name="Evans P."/>
            <person name="Brown E."/>
            <person name="Tallon L.J."/>
            <person name="Sadzewicz L."/>
            <person name="Sengamalay N."/>
            <person name="Ott S."/>
            <person name="Godinez A."/>
            <person name="Nagaraj S."/>
            <person name="Vyas G."/>
            <person name="Aluvathingal J."/>
            <person name="Nadendla S."/>
            <person name="Geyer C."/>
            <person name="Sichtig H."/>
        </authorList>
    </citation>
    <scope>NUCLEOTIDE SEQUENCE [LARGE SCALE GENOMIC DNA]</scope>
    <source>
        <strain evidence="6">ATCC 33809</strain>
    </source>
</reference>
<reference evidence="4" key="2">
    <citation type="submission" date="2018-01" db="EMBL/GenBank/DDBJ databases">
        <title>FDA dAtabase for Regulatory Grade micrObial Sequences (FDA-ARGOS): Supporting development and validation of Infectious Disease Dx tests.</title>
        <authorList>
            <person name="Hoffmann M."/>
            <person name="Allard M."/>
            <person name="Evans P."/>
            <person name="Brown E."/>
            <person name="Tallon L."/>
            <person name="Sadzewicz L."/>
            <person name="Sengamalay N."/>
            <person name="Ott S."/>
            <person name="Godinez A."/>
            <person name="Nagaraj S."/>
            <person name="Vyas G."/>
            <person name="Aluvathingal J."/>
            <person name="Nadendla S."/>
            <person name="Geyer C."/>
            <person name="Sichtig H."/>
        </authorList>
    </citation>
    <scope>NUCLEOTIDE SEQUENCE</scope>
    <source>
        <strain evidence="4">ATCC 33809</strain>
    </source>
</reference>
<keyword evidence="6" id="KW-1185">Reference proteome</keyword>
<dbReference type="Pfam" id="PF03358">
    <property type="entry name" value="FMN_red"/>
    <property type="match status" value="1"/>
</dbReference>
<organism evidence="5 7">
    <name type="scientific">Vibrio fluvialis</name>
    <dbReference type="NCBI Taxonomy" id="676"/>
    <lineage>
        <taxon>Bacteria</taxon>
        <taxon>Pseudomonadati</taxon>
        <taxon>Pseudomonadota</taxon>
        <taxon>Gammaproteobacteria</taxon>
        <taxon>Vibrionales</taxon>
        <taxon>Vibrionaceae</taxon>
        <taxon>Vibrio</taxon>
    </lineage>
</organism>
<keyword evidence="2" id="KW-0288">FMN</keyword>
<dbReference type="GO" id="GO:0010181">
    <property type="term" value="F:FMN binding"/>
    <property type="evidence" value="ECO:0007669"/>
    <property type="project" value="TreeGrafter"/>
</dbReference>
<feature type="domain" description="NADPH-dependent FMN reductase-like" evidence="3">
    <location>
        <begin position="5"/>
        <end position="149"/>
    </location>
</feature>
<protein>
    <submittedName>
        <fullName evidence="4">NAD(P)H-dependent oxidoreductase</fullName>
    </submittedName>
    <submittedName>
        <fullName evidence="5">NADPH-dependent FMN reductase</fullName>
        <ecNumber evidence="5">1.7.-.-</ecNumber>
    </submittedName>
</protein>
<dbReference type="InterPro" id="IPR050712">
    <property type="entry name" value="NAD(P)H-dep_reductase"/>
</dbReference>
<evidence type="ECO:0000256" key="2">
    <source>
        <dbReference type="ARBA" id="ARBA00022643"/>
    </source>
</evidence>
<dbReference type="InterPro" id="IPR005025">
    <property type="entry name" value="FMN_Rdtase-like_dom"/>
</dbReference>
<dbReference type="Proteomes" id="UP000057088">
    <property type="component" value="Chromosome 2"/>
</dbReference>
<dbReference type="GO" id="GO:0016491">
    <property type="term" value="F:oxidoreductase activity"/>
    <property type="evidence" value="ECO:0007669"/>
    <property type="project" value="UniProtKB-KW"/>
</dbReference>
<comment type="cofactor">
    <cofactor evidence="1">
        <name>FMN</name>
        <dbReference type="ChEBI" id="CHEBI:58210"/>
    </cofactor>
</comment>
<dbReference type="AlphaFoldDB" id="A0AAX2LLN8"/>
<evidence type="ECO:0000313" key="7">
    <source>
        <dbReference type="Proteomes" id="UP000254626"/>
    </source>
</evidence>
<dbReference type="InterPro" id="IPR029039">
    <property type="entry name" value="Flavoprotein-like_sf"/>
</dbReference>
<evidence type="ECO:0000256" key="1">
    <source>
        <dbReference type="ARBA" id="ARBA00001917"/>
    </source>
</evidence>
<dbReference type="KEGG" id="vfl:AL536_11190"/>